<accession>A0A834K5M8</accession>
<evidence type="ECO:0000313" key="2">
    <source>
        <dbReference type="EMBL" id="KAF7398804.1"/>
    </source>
</evidence>
<organism evidence="2 3">
    <name type="scientific">Vespula vulgaris</name>
    <name type="common">Yellow jacket</name>
    <name type="synonym">Wasp</name>
    <dbReference type="NCBI Taxonomy" id="7454"/>
    <lineage>
        <taxon>Eukaryota</taxon>
        <taxon>Metazoa</taxon>
        <taxon>Ecdysozoa</taxon>
        <taxon>Arthropoda</taxon>
        <taxon>Hexapoda</taxon>
        <taxon>Insecta</taxon>
        <taxon>Pterygota</taxon>
        <taxon>Neoptera</taxon>
        <taxon>Endopterygota</taxon>
        <taxon>Hymenoptera</taxon>
        <taxon>Apocrita</taxon>
        <taxon>Aculeata</taxon>
        <taxon>Vespoidea</taxon>
        <taxon>Vespidae</taxon>
        <taxon>Vespinae</taxon>
        <taxon>Vespula</taxon>
    </lineage>
</organism>
<proteinExistence type="predicted"/>
<sequence length="70" mass="7745">MNGIKRRGRLGCNEKESKSGGTMRYEKIIAEHPVFKPLCVAVPEISCENAINTKVNAWSKKKVLQASQNG</sequence>
<dbReference type="AlphaFoldDB" id="A0A834K5M8"/>
<dbReference type="Proteomes" id="UP000614350">
    <property type="component" value="Unassembled WGS sequence"/>
</dbReference>
<reference evidence="2" key="1">
    <citation type="journal article" date="2020" name="G3 (Bethesda)">
        <title>High-Quality Assemblies for Three Invasive Social Wasps from the &lt;i&gt;Vespula&lt;/i&gt; Genus.</title>
        <authorList>
            <person name="Harrop T.W.R."/>
            <person name="Guhlin J."/>
            <person name="McLaughlin G.M."/>
            <person name="Permina E."/>
            <person name="Stockwell P."/>
            <person name="Gilligan J."/>
            <person name="Le Lec M.F."/>
            <person name="Gruber M.A.M."/>
            <person name="Quinn O."/>
            <person name="Lovegrove M."/>
            <person name="Duncan E.J."/>
            <person name="Remnant E.J."/>
            <person name="Van Eeckhoven J."/>
            <person name="Graham B."/>
            <person name="Knapp R.A."/>
            <person name="Langford K.W."/>
            <person name="Kronenberg Z."/>
            <person name="Press M.O."/>
            <person name="Eacker S.M."/>
            <person name="Wilson-Rankin E.E."/>
            <person name="Purcell J."/>
            <person name="Lester P.J."/>
            <person name="Dearden P.K."/>
        </authorList>
    </citation>
    <scope>NUCLEOTIDE SEQUENCE</scope>
    <source>
        <strain evidence="2">Marl-1</strain>
    </source>
</reference>
<dbReference type="EMBL" id="JACSEA010000006">
    <property type="protein sequence ID" value="KAF7398804.1"/>
    <property type="molecule type" value="Genomic_DNA"/>
</dbReference>
<protein>
    <submittedName>
        <fullName evidence="2">Uncharacterized protein</fullName>
    </submittedName>
</protein>
<feature type="region of interest" description="Disordered" evidence="1">
    <location>
        <begin position="1"/>
        <end position="20"/>
    </location>
</feature>
<keyword evidence="3" id="KW-1185">Reference proteome</keyword>
<name>A0A834K5M8_VESVU</name>
<evidence type="ECO:0000256" key="1">
    <source>
        <dbReference type="SAM" id="MobiDB-lite"/>
    </source>
</evidence>
<evidence type="ECO:0000313" key="3">
    <source>
        <dbReference type="Proteomes" id="UP000614350"/>
    </source>
</evidence>
<gene>
    <name evidence="2" type="ORF">HZH66_006701</name>
</gene>
<comment type="caution">
    <text evidence="2">The sequence shown here is derived from an EMBL/GenBank/DDBJ whole genome shotgun (WGS) entry which is preliminary data.</text>
</comment>